<evidence type="ECO:0000256" key="2">
    <source>
        <dbReference type="ARBA" id="ARBA00022487"/>
    </source>
</evidence>
<accession>A0A9N9L0J9</accession>
<dbReference type="InterPro" id="IPR029058">
    <property type="entry name" value="AB_hydrolase_fold"/>
</dbReference>
<keyword evidence="11" id="KW-1185">Reference proteome</keyword>
<evidence type="ECO:0000256" key="1">
    <source>
        <dbReference type="ARBA" id="ARBA00004613"/>
    </source>
</evidence>
<keyword evidence="7" id="KW-0119">Carbohydrate metabolism</keyword>
<dbReference type="SUPFAM" id="SSF53474">
    <property type="entry name" value="alpha/beta-Hydrolases"/>
    <property type="match status" value="2"/>
</dbReference>
<keyword evidence="3" id="KW-0964">Secreted</keyword>
<dbReference type="GO" id="GO:0005576">
    <property type="term" value="C:extracellular region"/>
    <property type="evidence" value="ECO:0007669"/>
    <property type="project" value="UniProtKB-SubCell"/>
</dbReference>
<dbReference type="GO" id="GO:0000272">
    <property type="term" value="P:polysaccharide catabolic process"/>
    <property type="evidence" value="ECO:0007669"/>
    <property type="project" value="UniProtKB-KW"/>
</dbReference>
<evidence type="ECO:0000256" key="3">
    <source>
        <dbReference type="ARBA" id="ARBA00022525"/>
    </source>
</evidence>
<reference evidence="10" key="1">
    <citation type="submission" date="2021-07" db="EMBL/GenBank/DDBJ databases">
        <authorList>
            <person name="Durling M."/>
        </authorList>
    </citation>
    <scope>NUCLEOTIDE SEQUENCE</scope>
</reference>
<evidence type="ECO:0000256" key="4">
    <source>
        <dbReference type="ARBA" id="ARBA00022729"/>
    </source>
</evidence>
<dbReference type="InterPro" id="IPR010126">
    <property type="entry name" value="Esterase_phb"/>
</dbReference>
<keyword evidence="4 9" id="KW-0732">Signal</keyword>
<dbReference type="Gene3D" id="3.40.50.1820">
    <property type="entry name" value="alpha/beta hydrolase"/>
    <property type="match status" value="1"/>
</dbReference>
<evidence type="ECO:0000256" key="6">
    <source>
        <dbReference type="ARBA" id="ARBA00023180"/>
    </source>
</evidence>
<gene>
    <name evidence="10" type="ORF">HYFRA_00000267</name>
</gene>
<evidence type="ECO:0000256" key="9">
    <source>
        <dbReference type="SAM" id="SignalP"/>
    </source>
</evidence>
<proteinExistence type="predicted"/>
<feature type="signal peptide" evidence="9">
    <location>
        <begin position="1"/>
        <end position="25"/>
    </location>
</feature>
<keyword evidence="2" id="KW-0719">Serine esterase</keyword>
<keyword evidence="6" id="KW-0325">Glycoprotein</keyword>
<evidence type="ECO:0000256" key="7">
    <source>
        <dbReference type="ARBA" id="ARBA00023277"/>
    </source>
</evidence>
<keyword evidence="5" id="KW-0378">Hydrolase</keyword>
<name>A0A9N9L0J9_9HELO</name>
<dbReference type="PANTHER" id="PTHR43037:SF3">
    <property type="entry name" value="FERULOYL ESTERASE B"/>
    <property type="match status" value="1"/>
</dbReference>
<evidence type="ECO:0008006" key="12">
    <source>
        <dbReference type="Google" id="ProtNLM"/>
    </source>
</evidence>
<keyword evidence="8" id="KW-0624">Polysaccharide degradation</keyword>
<dbReference type="InterPro" id="IPR050955">
    <property type="entry name" value="Plant_Biomass_Hydrol_Est"/>
</dbReference>
<dbReference type="OrthoDB" id="2425929at2759"/>
<evidence type="ECO:0000256" key="8">
    <source>
        <dbReference type="ARBA" id="ARBA00023326"/>
    </source>
</evidence>
<comment type="subcellular location">
    <subcellularLocation>
        <location evidence="1">Secreted</location>
    </subcellularLocation>
</comment>
<dbReference type="GO" id="GO:0052689">
    <property type="term" value="F:carboxylic ester hydrolase activity"/>
    <property type="evidence" value="ECO:0007669"/>
    <property type="project" value="UniProtKB-KW"/>
</dbReference>
<dbReference type="Pfam" id="PF10503">
    <property type="entry name" value="Esterase_PHB"/>
    <property type="match status" value="1"/>
</dbReference>
<evidence type="ECO:0000313" key="10">
    <source>
        <dbReference type="EMBL" id="CAG8957925.1"/>
    </source>
</evidence>
<dbReference type="EMBL" id="CAJVRL010000081">
    <property type="protein sequence ID" value="CAG8957925.1"/>
    <property type="molecule type" value="Genomic_DNA"/>
</dbReference>
<sequence>MFFSSLTRAFALFLPLVTLVSLTLAAEFKQILNFGDNPGHANMYIYVPDRLALIPAIVVAVIHQCGGSALEESQFTHYQQYADSWGFIVIYPESVRDYKCWDVNRYESLHHYGGSDSLSIVNMVHWALVKYLGNPKRVYATGWSSGALMSQTLAAAYPEVFAGFSAFSGAPYGCLKDSPASSLQAADLSCIQGKIIKSPQQWGDLARSAYPGFFPLPIINPRPKMQLWHGTEDDVITYAVLNEEIKQWTNVFGVTFSHNETDTPRPGYTKMVYGDGSQLVVYSCQGVGHRIPNEEVTVLKWFGIL</sequence>
<protein>
    <recommendedName>
        <fullName evidence="12">Carboxylic ester hydrolase</fullName>
    </recommendedName>
</protein>
<organism evidence="10 11">
    <name type="scientific">Hymenoscyphus fraxineus</name>
    <dbReference type="NCBI Taxonomy" id="746836"/>
    <lineage>
        <taxon>Eukaryota</taxon>
        <taxon>Fungi</taxon>
        <taxon>Dikarya</taxon>
        <taxon>Ascomycota</taxon>
        <taxon>Pezizomycotina</taxon>
        <taxon>Leotiomycetes</taxon>
        <taxon>Helotiales</taxon>
        <taxon>Helotiaceae</taxon>
        <taxon>Hymenoscyphus</taxon>
    </lineage>
</organism>
<evidence type="ECO:0000313" key="11">
    <source>
        <dbReference type="Proteomes" id="UP000696280"/>
    </source>
</evidence>
<feature type="chain" id="PRO_5040145755" description="Carboxylic ester hydrolase" evidence="9">
    <location>
        <begin position="26"/>
        <end position="305"/>
    </location>
</feature>
<dbReference type="PANTHER" id="PTHR43037">
    <property type="entry name" value="UNNAMED PRODUCT-RELATED"/>
    <property type="match status" value="1"/>
</dbReference>
<dbReference type="Proteomes" id="UP000696280">
    <property type="component" value="Unassembled WGS sequence"/>
</dbReference>
<comment type="caution">
    <text evidence="10">The sequence shown here is derived from an EMBL/GenBank/DDBJ whole genome shotgun (WGS) entry which is preliminary data.</text>
</comment>
<dbReference type="AlphaFoldDB" id="A0A9N9L0J9"/>
<evidence type="ECO:0000256" key="5">
    <source>
        <dbReference type="ARBA" id="ARBA00022801"/>
    </source>
</evidence>